<dbReference type="Proteomes" id="UP000828390">
    <property type="component" value="Unassembled WGS sequence"/>
</dbReference>
<reference evidence="2" key="2">
    <citation type="submission" date="2020-11" db="EMBL/GenBank/DDBJ databases">
        <authorList>
            <person name="McCartney M.A."/>
            <person name="Auch B."/>
            <person name="Kono T."/>
            <person name="Mallez S."/>
            <person name="Becker A."/>
            <person name="Gohl D.M."/>
            <person name="Silverstein K.A.T."/>
            <person name="Koren S."/>
            <person name="Bechman K.B."/>
            <person name="Herman A."/>
            <person name="Abrahante J.E."/>
            <person name="Garbe J."/>
        </authorList>
    </citation>
    <scope>NUCLEOTIDE SEQUENCE</scope>
    <source>
        <strain evidence="2">Duluth1</strain>
        <tissue evidence="2">Whole animal</tissue>
    </source>
</reference>
<reference evidence="2" key="1">
    <citation type="journal article" date="2019" name="bioRxiv">
        <title>The Genome of the Zebra Mussel, Dreissena polymorpha: A Resource for Invasive Species Research.</title>
        <authorList>
            <person name="McCartney M.A."/>
            <person name="Auch B."/>
            <person name="Kono T."/>
            <person name="Mallez S."/>
            <person name="Zhang Y."/>
            <person name="Obille A."/>
            <person name="Becker A."/>
            <person name="Abrahante J.E."/>
            <person name="Garbe J."/>
            <person name="Badalamenti J.P."/>
            <person name="Herman A."/>
            <person name="Mangelson H."/>
            <person name="Liachko I."/>
            <person name="Sullivan S."/>
            <person name="Sone E.D."/>
            <person name="Koren S."/>
            <person name="Silverstein K.A.T."/>
            <person name="Beckman K.B."/>
            <person name="Gohl D.M."/>
        </authorList>
    </citation>
    <scope>NUCLEOTIDE SEQUENCE</scope>
    <source>
        <strain evidence="2">Duluth1</strain>
        <tissue evidence="2">Whole animal</tissue>
    </source>
</reference>
<organism evidence="2 3">
    <name type="scientific">Dreissena polymorpha</name>
    <name type="common">Zebra mussel</name>
    <name type="synonym">Mytilus polymorpha</name>
    <dbReference type="NCBI Taxonomy" id="45954"/>
    <lineage>
        <taxon>Eukaryota</taxon>
        <taxon>Metazoa</taxon>
        <taxon>Spiralia</taxon>
        <taxon>Lophotrochozoa</taxon>
        <taxon>Mollusca</taxon>
        <taxon>Bivalvia</taxon>
        <taxon>Autobranchia</taxon>
        <taxon>Heteroconchia</taxon>
        <taxon>Euheterodonta</taxon>
        <taxon>Imparidentia</taxon>
        <taxon>Neoheterodontei</taxon>
        <taxon>Myida</taxon>
        <taxon>Dreissenoidea</taxon>
        <taxon>Dreissenidae</taxon>
        <taxon>Dreissena</taxon>
    </lineage>
</organism>
<comment type="caution">
    <text evidence="2">The sequence shown here is derived from an EMBL/GenBank/DDBJ whole genome shotgun (WGS) entry which is preliminary data.</text>
</comment>
<accession>A0A9D3Y3M1</accession>
<feature type="compositionally biased region" description="Basic and acidic residues" evidence="1">
    <location>
        <begin position="72"/>
        <end position="84"/>
    </location>
</feature>
<protein>
    <submittedName>
        <fullName evidence="2">Uncharacterized protein</fullName>
    </submittedName>
</protein>
<dbReference type="EMBL" id="JAIWYP010000017">
    <property type="protein sequence ID" value="KAH3693253.1"/>
    <property type="molecule type" value="Genomic_DNA"/>
</dbReference>
<name>A0A9D3Y3M1_DREPO</name>
<gene>
    <name evidence="2" type="ORF">DPMN_192657</name>
</gene>
<keyword evidence="3" id="KW-1185">Reference proteome</keyword>
<feature type="compositionally biased region" description="Basic residues" evidence="1">
    <location>
        <begin position="85"/>
        <end position="96"/>
    </location>
</feature>
<proteinExistence type="predicted"/>
<evidence type="ECO:0000313" key="2">
    <source>
        <dbReference type="EMBL" id="KAH3693253.1"/>
    </source>
</evidence>
<evidence type="ECO:0000256" key="1">
    <source>
        <dbReference type="SAM" id="MobiDB-lite"/>
    </source>
</evidence>
<sequence>MLFDVCVCLPKDEAKDTRPTVVESRRGMESAAVQIREARSRRIPASRDIARLPGKLLRRCTAPTRSAIHHPTQRDPNRRTPAREHKSRIQTHKPKAIHPSADETKRPKYLLCFALFAPKAESWVSRSIIQETPLFQRRP</sequence>
<evidence type="ECO:0000313" key="3">
    <source>
        <dbReference type="Proteomes" id="UP000828390"/>
    </source>
</evidence>
<dbReference type="AlphaFoldDB" id="A0A9D3Y3M1"/>
<feature type="region of interest" description="Disordered" evidence="1">
    <location>
        <begin position="62"/>
        <end position="102"/>
    </location>
</feature>